<evidence type="ECO:0000256" key="2">
    <source>
        <dbReference type="ARBA" id="ARBA00008034"/>
    </source>
</evidence>
<feature type="transmembrane region" description="Helical" evidence="10">
    <location>
        <begin position="260"/>
        <end position="278"/>
    </location>
</feature>
<keyword evidence="12" id="KW-1185">Reference proteome</keyword>
<feature type="transmembrane region" description="Helical" evidence="10">
    <location>
        <begin position="100"/>
        <end position="120"/>
    </location>
</feature>
<feature type="transmembrane region" description="Helical" evidence="10">
    <location>
        <begin position="233"/>
        <end position="254"/>
    </location>
</feature>
<evidence type="ECO:0000256" key="5">
    <source>
        <dbReference type="ARBA" id="ARBA00022692"/>
    </source>
</evidence>
<dbReference type="RefSeq" id="WP_211846543.1">
    <property type="nucleotide sequence ID" value="NZ_JAAEDL010000009.1"/>
</dbReference>
<dbReference type="GO" id="GO:0046914">
    <property type="term" value="F:transition metal ion binding"/>
    <property type="evidence" value="ECO:0007669"/>
    <property type="project" value="InterPro"/>
</dbReference>
<accession>A0A9X9XBC0</accession>
<dbReference type="Pfam" id="PF00950">
    <property type="entry name" value="ABC-3"/>
    <property type="match status" value="1"/>
</dbReference>
<dbReference type="AlphaFoldDB" id="A0A9X9XBC0"/>
<gene>
    <name evidence="11" type="ORF">GXW74_10950</name>
</gene>
<feature type="compositionally biased region" description="Low complexity" evidence="9">
    <location>
        <begin position="416"/>
        <end position="434"/>
    </location>
</feature>
<comment type="subcellular location">
    <subcellularLocation>
        <location evidence="1 8">Cell membrane</location>
        <topology evidence="1 8">Multi-pass membrane protein</topology>
    </subcellularLocation>
</comment>
<evidence type="ECO:0000256" key="7">
    <source>
        <dbReference type="ARBA" id="ARBA00023136"/>
    </source>
</evidence>
<evidence type="ECO:0000256" key="10">
    <source>
        <dbReference type="SAM" id="Phobius"/>
    </source>
</evidence>
<comment type="similarity">
    <text evidence="2 8">Belongs to the ABC-3 integral membrane protein family.</text>
</comment>
<keyword evidence="7 10" id="KW-0472">Membrane</keyword>
<dbReference type="InterPro" id="IPR036388">
    <property type="entry name" value="WH-like_DNA-bd_sf"/>
</dbReference>
<keyword evidence="4" id="KW-1003">Cell membrane</keyword>
<dbReference type="EMBL" id="JAAEDL010000009">
    <property type="protein sequence ID" value="MBR0681006.1"/>
    <property type="molecule type" value="Genomic_DNA"/>
</dbReference>
<evidence type="ECO:0000313" key="12">
    <source>
        <dbReference type="Proteomes" id="UP001138709"/>
    </source>
</evidence>
<dbReference type="PANTHER" id="PTHR30477:SF3">
    <property type="entry name" value="METAL TRANSPORT SYSTEM MEMBRANE PROTEIN CT_069-RELATED"/>
    <property type="match status" value="1"/>
</dbReference>
<dbReference type="SUPFAM" id="SSF81345">
    <property type="entry name" value="ABC transporter involved in vitamin B12 uptake, BtuC"/>
    <property type="match status" value="1"/>
</dbReference>
<feature type="transmembrane region" description="Helical" evidence="10">
    <location>
        <begin position="147"/>
        <end position="165"/>
    </location>
</feature>
<evidence type="ECO:0000256" key="1">
    <source>
        <dbReference type="ARBA" id="ARBA00004651"/>
    </source>
</evidence>
<evidence type="ECO:0000256" key="4">
    <source>
        <dbReference type="ARBA" id="ARBA00022475"/>
    </source>
</evidence>
<dbReference type="InterPro" id="IPR036421">
    <property type="entry name" value="Fe_dep_repressor_sf"/>
</dbReference>
<reference evidence="11" key="2">
    <citation type="journal article" date="2021" name="Syst. Appl. Microbiol.">
        <title>Roseomonas hellenica sp. nov., isolated from roots of wild-growing Alkanna tinctoria.</title>
        <authorList>
            <person name="Rat A."/>
            <person name="Naranjo H.D."/>
            <person name="Lebbe L."/>
            <person name="Cnockaert M."/>
            <person name="Krigas N."/>
            <person name="Grigoriadou K."/>
            <person name="Maloupa E."/>
            <person name="Willems A."/>
        </authorList>
    </citation>
    <scope>NUCLEOTIDE SEQUENCE</scope>
    <source>
        <strain evidence="11">LMG 31228</strain>
    </source>
</reference>
<comment type="caution">
    <text evidence="11">The sequence shown here is derived from an EMBL/GenBank/DDBJ whole genome shotgun (WGS) entry which is preliminary data.</text>
</comment>
<name>A0A9X9XBC0_9PROT</name>
<dbReference type="InterPro" id="IPR037294">
    <property type="entry name" value="ABC_BtuC-like"/>
</dbReference>
<feature type="transmembrane region" description="Helical" evidence="10">
    <location>
        <begin position="12"/>
        <end position="34"/>
    </location>
</feature>
<dbReference type="GO" id="GO:0055085">
    <property type="term" value="P:transmembrane transport"/>
    <property type="evidence" value="ECO:0007669"/>
    <property type="project" value="InterPro"/>
</dbReference>
<dbReference type="Gene3D" id="1.10.3470.10">
    <property type="entry name" value="ABC transporter involved in vitamin B12 uptake, BtuC"/>
    <property type="match status" value="1"/>
</dbReference>
<feature type="region of interest" description="Disordered" evidence="9">
    <location>
        <begin position="415"/>
        <end position="434"/>
    </location>
</feature>
<dbReference type="GO" id="GO:0010043">
    <property type="term" value="P:response to zinc ion"/>
    <property type="evidence" value="ECO:0007669"/>
    <property type="project" value="TreeGrafter"/>
</dbReference>
<evidence type="ECO:0000256" key="8">
    <source>
        <dbReference type="RuleBase" id="RU003943"/>
    </source>
</evidence>
<organism evidence="11 12">
    <name type="scientific">Neoroseomonas eburnea</name>
    <dbReference type="NCBI Taxonomy" id="1346889"/>
    <lineage>
        <taxon>Bacteria</taxon>
        <taxon>Pseudomonadati</taxon>
        <taxon>Pseudomonadota</taxon>
        <taxon>Alphaproteobacteria</taxon>
        <taxon>Acetobacterales</taxon>
        <taxon>Acetobacteraceae</taxon>
        <taxon>Neoroseomonas</taxon>
    </lineage>
</organism>
<evidence type="ECO:0000256" key="6">
    <source>
        <dbReference type="ARBA" id="ARBA00022989"/>
    </source>
</evidence>
<reference evidence="11" key="1">
    <citation type="submission" date="2020-01" db="EMBL/GenBank/DDBJ databases">
        <authorList>
            <person name="Rat A."/>
        </authorList>
    </citation>
    <scope>NUCLEOTIDE SEQUENCE</scope>
    <source>
        <strain evidence="11">LMG 31228</strain>
    </source>
</reference>
<feature type="transmembrane region" description="Helical" evidence="10">
    <location>
        <begin position="43"/>
        <end position="63"/>
    </location>
</feature>
<dbReference type="SUPFAM" id="SSF47979">
    <property type="entry name" value="Iron-dependent repressor protein, dimerization domain"/>
    <property type="match status" value="1"/>
</dbReference>
<evidence type="ECO:0000256" key="9">
    <source>
        <dbReference type="SAM" id="MobiDB-lite"/>
    </source>
</evidence>
<proteinExistence type="inferred from homology"/>
<dbReference type="InterPro" id="IPR001626">
    <property type="entry name" value="ABC_TroCD"/>
</dbReference>
<keyword evidence="3 8" id="KW-0813">Transport</keyword>
<feature type="transmembrane region" description="Helical" evidence="10">
    <location>
        <begin position="69"/>
        <end position="91"/>
    </location>
</feature>
<sequence length="434" mass="44372">MGTSVTLGYNTLVVLAGCALLGLAAGTVGAFALLRGRALVADAVGHAALPGVVLAALIVATLGHDPRDLPPLLAGAAIAGIAGVLSVQALARTRRIREDAAIAIVLSAFYAAGVALLSYVQTLPDAAQAGLTKFILGQAAAMRAEDAFWAAAVAMLALLLCLLLFQRLRAACFDPDFARVLGLRTARTDLALLGLIVTVTVAGLQAVGLVLIVALLVLPAATARLLTFRLPRLLLLSAMVGAVCGAAGAAASAIDPDLPTGAAVVLVGAACFTLALLFSPDRGLVAEALRSANRRLAMAQDHFLRAAWEAQEAAGAGPGTAGDRWTPIAAIAAARGWGEGRAWRLARWLALRDLVALSERQVHLTPRGAAAARRAVRAHRAVEHHLLALGAADTAGADRLADLVEHGLTPEVATRLLPEPSALPASPHALGGRP</sequence>
<dbReference type="GO" id="GO:0046983">
    <property type="term" value="F:protein dimerization activity"/>
    <property type="evidence" value="ECO:0007669"/>
    <property type="project" value="InterPro"/>
</dbReference>
<feature type="transmembrane region" description="Helical" evidence="10">
    <location>
        <begin position="186"/>
        <end position="203"/>
    </location>
</feature>
<keyword evidence="5 8" id="KW-0812">Transmembrane</keyword>
<dbReference type="GO" id="GO:0043190">
    <property type="term" value="C:ATP-binding cassette (ABC) transporter complex"/>
    <property type="evidence" value="ECO:0007669"/>
    <property type="project" value="InterPro"/>
</dbReference>
<evidence type="ECO:0000256" key="3">
    <source>
        <dbReference type="ARBA" id="ARBA00022448"/>
    </source>
</evidence>
<protein>
    <submittedName>
        <fullName evidence="11">Metal ABC transporter permease</fullName>
    </submittedName>
</protein>
<dbReference type="PANTHER" id="PTHR30477">
    <property type="entry name" value="ABC-TRANSPORTER METAL-BINDING PROTEIN"/>
    <property type="match status" value="1"/>
</dbReference>
<dbReference type="Gene3D" id="1.10.10.10">
    <property type="entry name" value="Winged helix-like DNA-binding domain superfamily/Winged helix DNA-binding domain"/>
    <property type="match status" value="1"/>
</dbReference>
<keyword evidence="6 10" id="KW-1133">Transmembrane helix</keyword>
<dbReference type="Proteomes" id="UP001138709">
    <property type="component" value="Unassembled WGS sequence"/>
</dbReference>
<evidence type="ECO:0000313" key="11">
    <source>
        <dbReference type="EMBL" id="MBR0681006.1"/>
    </source>
</evidence>